<feature type="compositionally biased region" description="Basic and acidic residues" evidence="3">
    <location>
        <begin position="566"/>
        <end position="576"/>
    </location>
</feature>
<accession>A0A0N4U807</accession>
<dbReference type="AlphaFoldDB" id="A0A0N4U807"/>
<dbReference type="SUPFAM" id="SSF48371">
    <property type="entry name" value="ARM repeat"/>
    <property type="match status" value="1"/>
</dbReference>
<feature type="compositionally biased region" description="Polar residues" evidence="3">
    <location>
        <begin position="577"/>
        <end position="593"/>
    </location>
</feature>
<name>A0A0N4U807_DRAME</name>
<evidence type="ECO:0000313" key="7">
    <source>
        <dbReference type="Proteomes" id="UP000274756"/>
    </source>
</evidence>
<feature type="region of interest" description="Disordered" evidence="3">
    <location>
        <begin position="566"/>
        <end position="620"/>
    </location>
</feature>
<reference evidence="8" key="1">
    <citation type="submission" date="2017-02" db="UniProtKB">
        <authorList>
            <consortium name="WormBaseParasite"/>
        </authorList>
    </citation>
    <scope>IDENTIFICATION</scope>
</reference>
<organism evidence="6 8">
    <name type="scientific">Dracunculus medinensis</name>
    <name type="common">Guinea worm</name>
    <dbReference type="NCBI Taxonomy" id="318479"/>
    <lineage>
        <taxon>Eukaryota</taxon>
        <taxon>Metazoa</taxon>
        <taxon>Ecdysozoa</taxon>
        <taxon>Nematoda</taxon>
        <taxon>Chromadorea</taxon>
        <taxon>Rhabditida</taxon>
        <taxon>Spirurina</taxon>
        <taxon>Dracunculoidea</taxon>
        <taxon>Dracunculidae</taxon>
        <taxon>Dracunculus</taxon>
    </lineage>
</organism>
<evidence type="ECO:0000313" key="6">
    <source>
        <dbReference type="Proteomes" id="UP000038040"/>
    </source>
</evidence>
<sequence>MASVLSSFFSRDPKANFPYELPTETFFQKDGCSMGNSFKKSEPTEICTCFWSQNQPPAVSSLKIQAQKLKTLRHPNVLLFLDSLEIENNFYLITESCVPLSLYIEQTSFKGSQKEYVSSWGLFQLMNCLKFLHNEAKLSHENLRYSVYVTKSGDWKISGFDYAVPFSNPQKDLNSLALIMWEVFNGFSNPVMKPQSPGKMPKKLHDLYKKMASSHAARLIVEDLIVDNRRGNGFLKNAFVDTLLFLDEFQLKDAHDKQNFFSKLQNELDLFPSDVSKYKILPKLIYNYEYGDAGSHILVPLFRLGRLLDEDEYQRRIVPCLCKLFSSPDRATRVKLLEKIDEFASHLKTEVVNERIFGNLASGFMDTNPVVRENTVKAMVSIADKLNYHNLNTELMRHLARLQGSDVEAGIRTNTTICLSKISCYIDPSQRQRILISAFTRAMKDPFPPSRMAAVLAFSATQQFYSLIEVANKIVPALAPLTCDPEKQVRDQAFKALHGFIDKLEKASENPESIAELEAQVKAGGVGSILSSDKVPQWASWALKSLSDKFYKKTSSQSAAMKVVESDNISKGKPDTESLSVAKTEQNISSSNTGGWGDLEDEQSGNENWEDANEGKNMNDDDDWSTCWEKVFGYSMIQMRPEVKTLKKLSELFPEMHNRILEEEEDIDALLDGKKTTMTTQNLAKHTSKIKDSVKNGWDDDSWSNLYEDEGKVEEFFIPYFFNVNHSFTGHSFLVVTG</sequence>
<evidence type="ECO:0000259" key="4">
    <source>
        <dbReference type="SMART" id="SM01349"/>
    </source>
</evidence>
<dbReference type="InterPro" id="IPR034085">
    <property type="entry name" value="TOG"/>
</dbReference>
<dbReference type="PROSITE" id="PS50077">
    <property type="entry name" value="HEAT_REPEAT"/>
    <property type="match status" value="1"/>
</dbReference>
<dbReference type="Proteomes" id="UP000274756">
    <property type="component" value="Unassembled WGS sequence"/>
</dbReference>
<dbReference type="GO" id="GO:0000226">
    <property type="term" value="P:microtubule cytoskeleton organization"/>
    <property type="evidence" value="ECO:0007669"/>
    <property type="project" value="UniProtKB-ARBA"/>
</dbReference>
<proteinExistence type="predicted"/>
<evidence type="ECO:0000256" key="2">
    <source>
        <dbReference type="PROSITE-ProRule" id="PRU00103"/>
    </source>
</evidence>
<dbReference type="SMART" id="SM01349">
    <property type="entry name" value="TOG"/>
    <property type="match status" value="1"/>
</dbReference>
<feature type="compositionally biased region" description="Acidic residues" evidence="3">
    <location>
        <begin position="598"/>
        <end position="612"/>
    </location>
</feature>
<dbReference type="Gene3D" id="1.25.10.10">
    <property type="entry name" value="Leucine-rich Repeat Variant"/>
    <property type="match status" value="1"/>
</dbReference>
<dbReference type="STRING" id="318479.A0A0N4U807"/>
<gene>
    <name evidence="5" type="ORF">DME_LOCUS7310</name>
</gene>
<evidence type="ECO:0000256" key="1">
    <source>
        <dbReference type="ARBA" id="ARBA00022737"/>
    </source>
</evidence>
<dbReference type="InterPro" id="IPR051177">
    <property type="entry name" value="CIK-Related_Protein"/>
</dbReference>
<protein>
    <submittedName>
        <fullName evidence="8">TOG domain-containing protein</fullName>
    </submittedName>
</protein>
<dbReference type="Proteomes" id="UP000038040">
    <property type="component" value="Unplaced"/>
</dbReference>
<dbReference type="Gene3D" id="3.30.200.20">
    <property type="entry name" value="Phosphorylase Kinase, domain 1"/>
    <property type="match status" value="1"/>
</dbReference>
<dbReference type="InterPro" id="IPR021133">
    <property type="entry name" value="HEAT_type_2"/>
</dbReference>
<reference evidence="5 7" key="2">
    <citation type="submission" date="2018-11" db="EMBL/GenBank/DDBJ databases">
        <authorList>
            <consortium name="Pathogen Informatics"/>
        </authorList>
    </citation>
    <scope>NUCLEOTIDE SEQUENCE [LARGE SCALE GENOMIC DNA]</scope>
</reference>
<keyword evidence="1" id="KW-0677">Repeat</keyword>
<dbReference type="InterPro" id="IPR011009">
    <property type="entry name" value="Kinase-like_dom_sf"/>
</dbReference>
<feature type="repeat" description="HEAT" evidence="2">
    <location>
        <begin position="474"/>
        <end position="512"/>
    </location>
</feature>
<dbReference type="PANTHER" id="PTHR12984">
    <property type="entry name" value="SCY1-RELATED S/T PROTEIN KINASE-LIKE"/>
    <property type="match status" value="1"/>
</dbReference>
<dbReference type="InterPro" id="IPR011989">
    <property type="entry name" value="ARM-like"/>
</dbReference>
<dbReference type="EMBL" id="UYYG01001159">
    <property type="protein sequence ID" value="VDN57337.1"/>
    <property type="molecule type" value="Genomic_DNA"/>
</dbReference>
<evidence type="ECO:0000313" key="5">
    <source>
        <dbReference type="EMBL" id="VDN57337.1"/>
    </source>
</evidence>
<evidence type="ECO:0000313" key="8">
    <source>
        <dbReference type="WBParaSite" id="DME_0000315101-mRNA-1"/>
    </source>
</evidence>
<dbReference type="SUPFAM" id="SSF56112">
    <property type="entry name" value="Protein kinase-like (PK-like)"/>
    <property type="match status" value="1"/>
</dbReference>
<dbReference type="Gene3D" id="1.10.510.10">
    <property type="entry name" value="Transferase(Phosphotransferase) domain 1"/>
    <property type="match status" value="1"/>
</dbReference>
<evidence type="ECO:0000256" key="3">
    <source>
        <dbReference type="SAM" id="MobiDB-lite"/>
    </source>
</evidence>
<dbReference type="PANTHER" id="PTHR12984:SF3">
    <property type="entry name" value="N-TERMINAL KINASE-LIKE PROTEIN"/>
    <property type="match status" value="1"/>
</dbReference>
<keyword evidence="7" id="KW-1185">Reference proteome</keyword>
<feature type="domain" description="TOG" evidence="4">
    <location>
        <begin position="306"/>
        <end position="529"/>
    </location>
</feature>
<dbReference type="WBParaSite" id="DME_0000315101-mRNA-1">
    <property type="protein sequence ID" value="DME_0000315101-mRNA-1"/>
    <property type="gene ID" value="DME_0000315101"/>
</dbReference>
<dbReference type="OrthoDB" id="447103at2759"/>
<dbReference type="InterPro" id="IPR016024">
    <property type="entry name" value="ARM-type_fold"/>
</dbReference>